<proteinExistence type="predicted"/>
<name>A0A645JI42_9ZZZZ</name>
<organism evidence="1">
    <name type="scientific">bioreactor metagenome</name>
    <dbReference type="NCBI Taxonomy" id="1076179"/>
    <lineage>
        <taxon>unclassified sequences</taxon>
        <taxon>metagenomes</taxon>
        <taxon>ecological metagenomes</taxon>
    </lineage>
</organism>
<reference evidence="1" key="1">
    <citation type="submission" date="2019-08" db="EMBL/GenBank/DDBJ databases">
        <authorList>
            <person name="Kucharzyk K."/>
            <person name="Murdoch R.W."/>
            <person name="Higgins S."/>
            <person name="Loffler F."/>
        </authorList>
    </citation>
    <scope>NUCLEOTIDE SEQUENCE</scope>
</reference>
<accession>A0A645JI42</accession>
<gene>
    <name evidence="1" type="ORF">SDC9_210106</name>
</gene>
<dbReference type="EMBL" id="VSSQ01140239">
    <property type="protein sequence ID" value="MPN62359.1"/>
    <property type="molecule type" value="Genomic_DNA"/>
</dbReference>
<protein>
    <submittedName>
        <fullName evidence="1">Uncharacterized protein</fullName>
    </submittedName>
</protein>
<dbReference type="AlphaFoldDB" id="A0A645JI42"/>
<evidence type="ECO:0000313" key="1">
    <source>
        <dbReference type="EMBL" id="MPN62359.1"/>
    </source>
</evidence>
<sequence length="74" mass="8231">MDRARLNEDGTTGRAGVNGTMATKSLHALLGDAHQHLIVIVRIVGMTTKVRMHAFNPRFWITAKVEPVVTARFF</sequence>
<comment type="caution">
    <text evidence="1">The sequence shown here is derived from an EMBL/GenBank/DDBJ whole genome shotgun (WGS) entry which is preliminary data.</text>
</comment>